<dbReference type="InterPro" id="IPR029787">
    <property type="entry name" value="Nucleotide_cyclase"/>
</dbReference>
<evidence type="ECO:0000256" key="3">
    <source>
        <dbReference type="ARBA" id="ARBA00012528"/>
    </source>
</evidence>
<dbReference type="SUPFAM" id="SSF55073">
    <property type="entry name" value="Nucleotide cyclase"/>
    <property type="match status" value="1"/>
</dbReference>
<feature type="transmembrane region" description="Helical" evidence="5">
    <location>
        <begin position="193"/>
        <end position="215"/>
    </location>
</feature>
<comment type="subcellular location">
    <subcellularLocation>
        <location evidence="2">Cell inner membrane</location>
    </subcellularLocation>
</comment>
<dbReference type="RefSeq" id="WP_101194424.1">
    <property type="nucleotide sequence ID" value="NZ_PIYS01000034.1"/>
</dbReference>
<gene>
    <name evidence="7" type="ORF">CW360_16435</name>
</gene>
<dbReference type="PANTHER" id="PTHR45138:SF9">
    <property type="entry name" value="DIGUANYLATE CYCLASE DGCM-RELATED"/>
    <property type="match status" value="1"/>
</dbReference>
<evidence type="ECO:0000259" key="6">
    <source>
        <dbReference type="PROSITE" id="PS50887"/>
    </source>
</evidence>
<organism evidence="7 8">
    <name type="scientific">Pseudomonas fluvialis</name>
    <dbReference type="NCBI Taxonomy" id="1793966"/>
    <lineage>
        <taxon>Bacteria</taxon>
        <taxon>Pseudomonadati</taxon>
        <taxon>Pseudomonadota</taxon>
        <taxon>Gammaproteobacteria</taxon>
        <taxon>Pseudomonadales</taxon>
        <taxon>Pseudomonadaceae</taxon>
        <taxon>Pseudomonas</taxon>
    </lineage>
</organism>
<dbReference type="InterPro" id="IPR043128">
    <property type="entry name" value="Rev_trsase/Diguanyl_cyclase"/>
</dbReference>
<feature type="transmembrane region" description="Helical" evidence="5">
    <location>
        <begin position="53"/>
        <end position="71"/>
    </location>
</feature>
<feature type="transmembrane region" description="Helical" evidence="5">
    <location>
        <begin position="116"/>
        <end position="138"/>
    </location>
</feature>
<name>A0A2I0CL03_9PSED</name>
<proteinExistence type="predicted"/>
<dbReference type="Gene3D" id="3.30.70.270">
    <property type="match status" value="1"/>
</dbReference>
<evidence type="ECO:0000256" key="1">
    <source>
        <dbReference type="ARBA" id="ARBA00001946"/>
    </source>
</evidence>
<dbReference type="GO" id="GO:1902201">
    <property type="term" value="P:negative regulation of bacterial-type flagellum-dependent cell motility"/>
    <property type="evidence" value="ECO:0007669"/>
    <property type="project" value="TreeGrafter"/>
</dbReference>
<dbReference type="Pfam" id="PF00990">
    <property type="entry name" value="GGDEF"/>
    <property type="match status" value="1"/>
</dbReference>
<evidence type="ECO:0000256" key="5">
    <source>
        <dbReference type="SAM" id="Phobius"/>
    </source>
</evidence>
<feature type="domain" description="GGDEF" evidence="6">
    <location>
        <begin position="264"/>
        <end position="397"/>
    </location>
</feature>
<feature type="transmembrane region" description="Helical" evidence="5">
    <location>
        <begin position="169"/>
        <end position="187"/>
    </location>
</feature>
<keyword evidence="5" id="KW-0472">Membrane</keyword>
<feature type="transmembrane region" description="Helical" evidence="5">
    <location>
        <begin position="91"/>
        <end position="109"/>
    </location>
</feature>
<evidence type="ECO:0000256" key="2">
    <source>
        <dbReference type="ARBA" id="ARBA00004533"/>
    </source>
</evidence>
<evidence type="ECO:0000313" key="8">
    <source>
        <dbReference type="Proteomes" id="UP000242861"/>
    </source>
</evidence>
<dbReference type="EMBL" id="PIYS01000034">
    <property type="protein sequence ID" value="PKF69846.1"/>
    <property type="molecule type" value="Genomic_DNA"/>
</dbReference>
<dbReference type="GO" id="GO:0043709">
    <property type="term" value="P:cell adhesion involved in single-species biofilm formation"/>
    <property type="evidence" value="ECO:0007669"/>
    <property type="project" value="TreeGrafter"/>
</dbReference>
<dbReference type="PROSITE" id="PS50887">
    <property type="entry name" value="GGDEF"/>
    <property type="match status" value="1"/>
</dbReference>
<dbReference type="Proteomes" id="UP000242861">
    <property type="component" value="Unassembled WGS sequence"/>
</dbReference>
<protein>
    <recommendedName>
        <fullName evidence="3">diguanylate cyclase</fullName>
        <ecNumber evidence="3">2.7.7.65</ecNumber>
    </recommendedName>
</protein>
<comment type="catalytic activity">
    <reaction evidence="4">
        <text>2 GTP = 3',3'-c-di-GMP + 2 diphosphate</text>
        <dbReference type="Rhea" id="RHEA:24898"/>
        <dbReference type="ChEBI" id="CHEBI:33019"/>
        <dbReference type="ChEBI" id="CHEBI:37565"/>
        <dbReference type="ChEBI" id="CHEBI:58805"/>
        <dbReference type="EC" id="2.7.7.65"/>
    </reaction>
</comment>
<dbReference type="GO" id="GO:0005886">
    <property type="term" value="C:plasma membrane"/>
    <property type="evidence" value="ECO:0007669"/>
    <property type="project" value="UniProtKB-SubCell"/>
</dbReference>
<evidence type="ECO:0000256" key="4">
    <source>
        <dbReference type="ARBA" id="ARBA00034247"/>
    </source>
</evidence>
<accession>A0A2I0CL03</accession>
<dbReference type="EC" id="2.7.7.65" evidence="3"/>
<reference evidence="8" key="1">
    <citation type="submission" date="2017-12" db="EMBL/GenBank/DDBJ databases">
        <authorList>
            <person name="Yu X.-Y."/>
        </authorList>
    </citation>
    <scope>NUCLEOTIDE SEQUENCE [LARGE SCALE GENOMIC DNA]</scope>
    <source>
        <strain evidence="8">ZYSR67-Z</strain>
    </source>
</reference>
<dbReference type="SMART" id="SM00267">
    <property type="entry name" value="GGDEF"/>
    <property type="match status" value="1"/>
</dbReference>
<dbReference type="InterPro" id="IPR000160">
    <property type="entry name" value="GGDEF_dom"/>
</dbReference>
<evidence type="ECO:0000313" key="7">
    <source>
        <dbReference type="EMBL" id="PKF69846.1"/>
    </source>
</evidence>
<comment type="caution">
    <text evidence="7">The sequence shown here is derived from an EMBL/GenBank/DDBJ whole genome shotgun (WGS) entry which is preliminary data.</text>
</comment>
<dbReference type="GO" id="GO:0052621">
    <property type="term" value="F:diguanylate cyclase activity"/>
    <property type="evidence" value="ECO:0007669"/>
    <property type="project" value="UniProtKB-EC"/>
</dbReference>
<dbReference type="NCBIfam" id="TIGR00254">
    <property type="entry name" value="GGDEF"/>
    <property type="match status" value="1"/>
</dbReference>
<dbReference type="InterPro" id="IPR050469">
    <property type="entry name" value="Diguanylate_Cyclase"/>
</dbReference>
<keyword evidence="5" id="KW-0812">Transmembrane</keyword>
<dbReference type="AlphaFoldDB" id="A0A2I0CL03"/>
<dbReference type="CDD" id="cd01949">
    <property type="entry name" value="GGDEF"/>
    <property type="match status" value="1"/>
</dbReference>
<feature type="transmembrane region" description="Helical" evidence="5">
    <location>
        <begin position="144"/>
        <end position="162"/>
    </location>
</feature>
<dbReference type="PANTHER" id="PTHR45138">
    <property type="entry name" value="REGULATORY COMPONENTS OF SENSORY TRANSDUCTION SYSTEM"/>
    <property type="match status" value="1"/>
</dbReference>
<comment type="cofactor">
    <cofactor evidence="1">
        <name>Mg(2+)</name>
        <dbReference type="ChEBI" id="CHEBI:18420"/>
    </cofactor>
</comment>
<sequence>MAVSRIEKLFPGVPDNPYVQQLARGFGRLQFMPELERQYLDFIGLAAVRQRRIAIVLALLVWHLFVALDAQRIGALENFQQYPQDLQCLLGLRWGVAGVLYLGGLLVLFRRMQKFILPVTPWLILLCGVATGVINMLYTRAGFSASYDGVILLTIAVFFPLGMTLYSSLWAGLGIVFGSLLIGNWLLHGEALGQFNLSMFYCFLAVIVSASGAYLREYSQREQFLSRHLLHWMAERDGLTGLYNRRSFDQRLPLLLSQARRARAAVALVLVDIDHFKPFNDHYGHQAGDQALQQVARLLQGFARRPLDMAVRLGGEEFALVLYGESAEGPQQVAEQVRQAIEQLAIAHAASPSGCVLTASLGLALSGSAESLDHLYHQADQALYRAKHAGRNRVEHG</sequence>
<keyword evidence="5" id="KW-1133">Transmembrane helix</keyword>
<dbReference type="FunFam" id="3.30.70.270:FF:000001">
    <property type="entry name" value="Diguanylate cyclase domain protein"/>
    <property type="match status" value="1"/>
</dbReference>